<dbReference type="GO" id="GO:0051213">
    <property type="term" value="F:dioxygenase activity"/>
    <property type="evidence" value="ECO:0007669"/>
    <property type="project" value="UniProtKB-KW"/>
</dbReference>
<dbReference type="PANTHER" id="PTHR46332:SF5">
    <property type="entry name" value="ASPARTATE BETA-HYDROXYLASE DOMAIN CONTAINING 2"/>
    <property type="match status" value="1"/>
</dbReference>
<dbReference type="EMBL" id="JBGBPQ010000011">
    <property type="protein sequence ID" value="KAL1515876.1"/>
    <property type="molecule type" value="Genomic_DNA"/>
</dbReference>
<gene>
    <name evidence="6" type="ORF">AB1Y20_002491</name>
</gene>
<keyword evidence="3" id="KW-0560">Oxidoreductase</keyword>
<dbReference type="PANTHER" id="PTHR46332">
    <property type="entry name" value="ASPARTATE BETA-HYDROXYLASE DOMAIN-CONTAINING PROTEIN 2"/>
    <property type="match status" value="1"/>
</dbReference>
<name>A0AB34J9G7_PRYPA</name>
<feature type="region of interest" description="Disordered" evidence="4">
    <location>
        <begin position="312"/>
        <end position="336"/>
    </location>
</feature>
<evidence type="ECO:0000256" key="2">
    <source>
        <dbReference type="ARBA" id="ARBA00022964"/>
    </source>
</evidence>
<dbReference type="Pfam" id="PF05118">
    <property type="entry name" value="Asp_Arg_Hydrox"/>
    <property type="match status" value="1"/>
</dbReference>
<organism evidence="6 7">
    <name type="scientific">Prymnesium parvum</name>
    <name type="common">Toxic golden alga</name>
    <dbReference type="NCBI Taxonomy" id="97485"/>
    <lineage>
        <taxon>Eukaryota</taxon>
        <taxon>Haptista</taxon>
        <taxon>Haptophyta</taxon>
        <taxon>Prymnesiophyceae</taxon>
        <taxon>Prymnesiales</taxon>
        <taxon>Prymnesiaceae</taxon>
        <taxon>Prymnesium</taxon>
    </lineage>
</organism>
<dbReference type="InterPro" id="IPR051821">
    <property type="entry name" value="Asp/Asn_beta-hydroxylase"/>
</dbReference>
<evidence type="ECO:0000256" key="3">
    <source>
        <dbReference type="ARBA" id="ARBA00023002"/>
    </source>
</evidence>
<feature type="compositionally biased region" description="Basic and acidic residues" evidence="4">
    <location>
        <begin position="317"/>
        <end position="327"/>
    </location>
</feature>
<dbReference type="AlphaFoldDB" id="A0AB34J9G7"/>
<proteinExistence type="inferred from homology"/>
<comment type="similarity">
    <text evidence="1">Belongs to the aspartyl/asparaginyl beta-hydroxylase family.</text>
</comment>
<dbReference type="Gene3D" id="2.60.120.330">
    <property type="entry name" value="B-lactam Antibiotic, Isopenicillin N Synthase, Chain"/>
    <property type="match status" value="1"/>
</dbReference>
<evidence type="ECO:0000256" key="4">
    <source>
        <dbReference type="SAM" id="MobiDB-lite"/>
    </source>
</evidence>
<accession>A0AB34J9G7</accession>
<comment type="caution">
    <text evidence="6">The sequence shown here is derived from an EMBL/GenBank/DDBJ whole genome shotgun (WGS) entry which is preliminary data.</text>
</comment>
<protein>
    <recommendedName>
        <fullName evidence="5">Aspartyl/asparaginy/proline hydroxylase domain-containing protein</fullName>
    </recommendedName>
</protein>
<evidence type="ECO:0000313" key="7">
    <source>
        <dbReference type="Proteomes" id="UP001515480"/>
    </source>
</evidence>
<dbReference type="Proteomes" id="UP001515480">
    <property type="component" value="Unassembled WGS sequence"/>
</dbReference>
<dbReference type="GO" id="GO:0016020">
    <property type="term" value="C:membrane"/>
    <property type="evidence" value="ECO:0007669"/>
    <property type="project" value="TreeGrafter"/>
</dbReference>
<dbReference type="SUPFAM" id="SSF51197">
    <property type="entry name" value="Clavaminate synthase-like"/>
    <property type="match status" value="1"/>
</dbReference>
<keyword evidence="7" id="KW-1185">Reference proteome</keyword>
<feature type="domain" description="Aspartyl/asparaginy/proline hydroxylase" evidence="5">
    <location>
        <begin position="111"/>
        <end position="271"/>
    </location>
</feature>
<evidence type="ECO:0000313" key="6">
    <source>
        <dbReference type="EMBL" id="KAL1515876.1"/>
    </source>
</evidence>
<sequence>MALLLLGGACAPRRAIIDAPAVFMAPRAPLPRCSLASAIESSLVARFDSHAVERVIASWRRMADGHVHDAALPGVERDPMLRQQANSYLEGLPVQLFHDAAQYEWAHALERHAAVVAEEFSAVLRAGDLEERANNPWAGLADIRDATTVAYGPEWRTLGLQDRGVWDEVNTRIFPKTTALLHESGVPCVEAFFAKMPAGSKIQPHSDGCNFHLTCHLGVVVPEGECALKVGDEEREWRNGKVMLFDTSVMHSARNDAAVDRYVLMMRVWHPDLKPVEIDALNWIFKCLDSPEILTAGVEQTDRETHNTVVPTTGMSRAERRKAERKAAKAAKKRRA</sequence>
<keyword evidence="2" id="KW-0223">Dioxygenase</keyword>
<dbReference type="InterPro" id="IPR027443">
    <property type="entry name" value="IPNS-like_sf"/>
</dbReference>
<reference evidence="6 7" key="1">
    <citation type="journal article" date="2024" name="Science">
        <title>Giant polyketide synthase enzymes in the biosynthesis of giant marine polyether toxins.</title>
        <authorList>
            <person name="Fallon T.R."/>
            <person name="Shende V.V."/>
            <person name="Wierzbicki I.H."/>
            <person name="Pendleton A.L."/>
            <person name="Watervoot N.F."/>
            <person name="Auber R.P."/>
            <person name="Gonzalez D.J."/>
            <person name="Wisecaver J.H."/>
            <person name="Moore B.S."/>
        </authorList>
    </citation>
    <scope>NUCLEOTIDE SEQUENCE [LARGE SCALE GENOMIC DNA]</scope>
    <source>
        <strain evidence="6 7">12B1</strain>
    </source>
</reference>
<evidence type="ECO:0000256" key="1">
    <source>
        <dbReference type="ARBA" id="ARBA00007730"/>
    </source>
</evidence>
<evidence type="ECO:0000259" key="5">
    <source>
        <dbReference type="Pfam" id="PF05118"/>
    </source>
</evidence>
<dbReference type="InterPro" id="IPR007803">
    <property type="entry name" value="Asp/Arg/Pro-Hydrxlase"/>
</dbReference>